<dbReference type="GO" id="GO:0003723">
    <property type="term" value="F:RNA binding"/>
    <property type="evidence" value="ECO:0007669"/>
    <property type="project" value="UniProtKB-UniRule"/>
</dbReference>
<dbReference type="SUPFAM" id="SSF48425">
    <property type="entry name" value="Sec7 domain"/>
    <property type="match status" value="1"/>
</dbReference>
<evidence type="ECO:0000259" key="13">
    <source>
        <dbReference type="PROSITE" id="PS50190"/>
    </source>
</evidence>
<evidence type="ECO:0000256" key="7">
    <source>
        <dbReference type="PIRSR" id="PIRSR630616-2"/>
    </source>
</evidence>
<keyword evidence="3 7" id="KW-0547">Nucleotide-binding</keyword>
<dbReference type="SUPFAM" id="SSF56112">
    <property type="entry name" value="Protein kinase-like (PK-like)"/>
    <property type="match status" value="1"/>
</dbReference>
<proteinExistence type="predicted"/>
<evidence type="ECO:0000256" key="2">
    <source>
        <dbReference type="ARBA" id="ARBA00022679"/>
    </source>
</evidence>
<feature type="active site" description="Proton acceptor" evidence="6">
    <location>
        <position position="183"/>
    </location>
</feature>
<dbReference type="InterPro" id="IPR035999">
    <property type="entry name" value="Sec7_dom_sf"/>
</dbReference>
<dbReference type="GO" id="GO:0005085">
    <property type="term" value="F:guanyl-nucleotide exchange factor activity"/>
    <property type="evidence" value="ECO:0007669"/>
    <property type="project" value="InterPro"/>
</dbReference>
<dbReference type="GO" id="GO:0005524">
    <property type="term" value="F:ATP binding"/>
    <property type="evidence" value="ECO:0007669"/>
    <property type="project" value="UniProtKB-UniRule"/>
</dbReference>
<dbReference type="Pfam" id="PF00069">
    <property type="entry name" value="Pkinase"/>
    <property type="match status" value="1"/>
</dbReference>
<sequence length="1391" mass="152001">MEVEDIVKEDIVNIHADSDDYVTEVVDVTGGSDDEDLVEVKAGAPPRYFHGYQRGRELGRGASGQVFVCHKKGAEGGGFAVKAVNLRRLHFQPNAEREEKKLSREVEILKRLPPHPHIVQLVDTFEEGEWFLLVLELVGGGDLYTVLTNREPPRLHEREAAFVLAQLADGLAFLHGQGVIHRDMKLENVLVHGERRERPLTLYTVKITDFGLSKAIGAGFSEARSTVGTRPYTAPEVLREDSHDFSSDLWCLGVLVFVLLAGHFPFSKIPFKQEDLQTIVEKLKISDTSKSVVLGLLQLEPRQRTDLATLSRHEWLCYEVESPDEAEKADKPKRTRSVSASPSMRPITTPPVQAAQATQSPPVKKPAEPAEPPAAEAPPAEAVVKGTPAPSERPAEQGQGPIIVPPRVDVPQIVPKRSISMITTVEVSPPSTQADVMQLHMVVPDRLAGTIMSKSGPQLKQISATLGCQVRMISRKTVGQHRIIGDHRIVMFGNYGQCVIVQELVHGRLMDALRAEGKEQGKEPTTETAVVLFVRAEAAGVIIGKQGWVLKQIRKQSDAKIQLLREEVRGQRPCIIEGEMQSIIRAEKHVFDLVAAVQVVPPNAPTPTSAKMSQSSRFSGPHLARTRISPEPLTGKVVSWKGQVGWIEPEHAVNHPKAYAHKGQLYVHSKDVLNGEALSSGTQVHFHLYEDRAGLGSLLVGRTDLTGNDAGSLRSTEEDAESGLAVQCLQATQHRQRLSWGPWQSLFCVALKGTMNPWELQIGCSAEGRGLVETTGVSSYIDAVAEAGSFAAVAGDGTDSDAYRGGPCIGSGKMLGFLIAPAFRSAVDYRPSLRHRSGLKEQPRARTSSAQSQSSDLADSPLPKKKKKDKSKREIDKEEKDIKDGEVKLETVAGGGSGRSEEQTPPWSAEEADTSTVVDEISEEPERSGQAAVQEGGHEAWLRLRMERSAGAGSEESDRWTLFEILQMLAVKDNHKEEVLDSVGLSGQIKPNDTVYLRGHTGRWMAVKDGTQVLCNAADRAQAAAFVIEFKGAALKNDCRVGLKLDSANGRSQWLAVLPSADVGLTQKDGASDNSLRFVAKTSTSAPVLSGTSVHFRSMATGKMMEVDGADVRARSNAEGTRQRIAVEKLAPGISLPEPCPDLDLTVEQKAWVYLQAAHCALVDRQNLARFLSSPKPHCKELLKAYTRLWESEWRVEWRQTLEIPEESAASSPGSRQSSRSNSVGQANASESSRPRARSQSLRRRMSSRTDWILGMVGGVSSTADDKSNGNLFVSAMRSFFANAIKMSQLEADPVQRVIEAFAEALVADAAFLSCFEASMLPEKERQTYRKPDEVLFGLAYTTLMLNTDMHNKQVASKMWDTKKFVGAGKGCGVTGGLMGQIYKNVQSEEI</sequence>
<dbReference type="InterPro" id="IPR008271">
    <property type="entry name" value="Ser/Thr_kinase_AS"/>
</dbReference>
<dbReference type="OrthoDB" id="10262656at2759"/>
<name>A0A812WIQ2_SYMPI</name>
<evidence type="ECO:0000256" key="8">
    <source>
        <dbReference type="PIRSR" id="PIRSR630616-3"/>
    </source>
</evidence>
<evidence type="ECO:0000256" key="3">
    <source>
        <dbReference type="ARBA" id="ARBA00022741"/>
    </source>
</evidence>
<dbReference type="InterPro" id="IPR011009">
    <property type="entry name" value="Kinase-like_dom_sf"/>
</dbReference>
<evidence type="ECO:0000313" key="14">
    <source>
        <dbReference type="EMBL" id="CAE7687175.1"/>
    </source>
</evidence>
<feature type="compositionally biased region" description="Basic and acidic residues" evidence="11">
    <location>
        <begin position="871"/>
        <end position="889"/>
    </location>
</feature>
<dbReference type="Pfam" id="PF01369">
    <property type="entry name" value="Sec7"/>
    <property type="match status" value="1"/>
</dbReference>
<organism evidence="14 15">
    <name type="scientific">Symbiodinium pilosum</name>
    <name type="common">Dinoflagellate</name>
    <dbReference type="NCBI Taxonomy" id="2952"/>
    <lineage>
        <taxon>Eukaryota</taxon>
        <taxon>Sar</taxon>
        <taxon>Alveolata</taxon>
        <taxon>Dinophyceae</taxon>
        <taxon>Suessiales</taxon>
        <taxon>Symbiodiniaceae</taxon>
        <taxon>Symbiodinium</taxon>
    </lineage>
</organism>
<feature type="binding site" evidence="7">
    <location>
        <position position="209"/>
    </location>
    <ligand>
        <name>ATP</name>
        <dbReference type="ChEBI" id="CHEBI:30616"/>
    </ligand>
</feature>
<comment type="caution">
    <text evidence="14">The sequence shown here is derived from an EMBL/GenBank/DDBJ whole genome shotgun (WGS) entry which is preliminary data.</text>
</comment>
<feature type="compositionally biased region" description="Low complexity" evidence="11">
    <location>
        <begin position="848"/>
        <end position="861"/>
    </location>
</feature>
<feature type="domain" description="Protein kinase" evidence="12">
    <location>
        <begin position="52"/>
        <end position="316"/>
    </location>
</feature>
<dbReference type="Gene3D" id="1.10.1000.11">
    <property type="entry name" value="Arf Nucleotide-binding Site Opener,domain 2"/>
    <property type="match status" value="1"/>
</dbReference>
<keyword evidence="5 7" id="KW-0067">ATP-binding</keyword>
<dbReference type="Proteomes" id="UP000649617">
    <property type="component" value="Unassembled WGS sequence"/>
</dbReference>
<accession>A0A812WIQ2</accession>
<keyword evidence="9" id="KW-0694">RNA-binding</keyword>
<dbReference type="PROSITE" id="PS50011">
    <property type="entry name" value="PROTEIN_KINASE_DOM"/>
    <property type="match status" value="1"/>
</dbReference>
<reference evidence="14" key="1">
    <citation type="submission" date="2021-02" db="EMBL/GenBank/DDBJ databases">
        <authorList>
            <person name="Dougan E. K."/>
            <person name="Rhodes N."/>
            <person name="Thang M."/>
            <person name="Chan C."/>
        </authorList>
    </citation>
    <scope>NUCLEOTIDE SEQUENCE</scope>
</reference>
<feature type="region of interest" description="Disordered" evidence="11">
    <location>
        <begin position="1205"/>
        <end position="1245"/>
    </location>
</feature>
<dbReference type="CDD" id="cd00105">
    <property type="entry name" value="KH-I"/>
    <property type="match status" value="1"/>
</dbReference>
<evidence type="ECO:0000256" key="6">
    <source>
        <dbReference type="PIRSR" id="PIRSR630616-1"/>
    </source>
</evidence>
<dbReference type="EMBL" id="CAJNIZ010044393">
    <property type="protein sequence ID" value="CAE7687175.1"/>
    <property type="molecule type" value="Genomic_DNA"/>
</dbReference>
<evidence type="ECO:0000256" key="5">
    <source>
        <dbReference type="ARBA" id="ARBA00022840"/>
    </source>
</evidence>
<feature type="cross-link" description="Glycyl lysine isopeptide (Lys-Gly) (interchain with G-Cter in SUMO2)" evidence="8">
    <location>
        <position position="185"/>
    </location>
</feature>
<feature type="binding site" evidence="7 10">
    <location>
        <position position="82"/>
    </location>
    <ligand>
        <name>ATP</name>
        <dbReference type="ChEBI" id="CHEBI:30616"/>
    </ligand>
</feature>
<feature type="compositionally biased region" description="Basic residues" evidence="11">
    <location>
        <begin position="1235"/>
        <end position="1245"/>
    </location>
</feature>
<feature type="compositionally biased region" description="Low complexity" evidence="11">
    <location>
        <begin position="1208"/>
        <end position="1226"/>
    </location>
</feature>
<dbReference type="Pfam" id="PF00013">
    <property type="entry name" value="KH_1"/>
    <property type="match status" value="1"/>
</dbReference>
<gene>
    <name evidence="14" type="ORF">SPIL2461_LOCUS19228</name>
</gene>
<dbReference type="GO" id="GO:0004674">
    <property type="term" value="F:protein serine/threonine kinase activity"/>
    <property type="evidence" value="ECO:0007669"/>
    <property type="project" value="UniProtKB-KW"/>
</dbReference>
<dbReference type="SMART" id="SM00322">
    <property type="entry name" value="KH"/>
    <property type="match status" value="2"/>
</dbReference>
<dbReference type="InterPro" id="IPR036612">
    <property type="entry name" value="KH_dom_type_1_sf"/>
</dbReference>
<keyword evidence="1" id="KW-0723">Serine/threonine-protein kinase</keyword>
<evidence type="ECO:0000256" key="1">
    <source>
        <dbReference type="ARBA" id="ARBA00022527"/>
    </source>
</evidence>
<feature type="domain" description="SEC7" evidence="13">
    <location>
        <begin position="1273"/>
        <end position="1389"/>
    </location>
</feature>
<dbReference type="SMART" id="SM00220">
    <property type="entry name" value="S_TKc"/>
    <property type="match status" value="1"/>
</dbReference>
<keyword evidence="2" id="KW-0808">Transferase</keyword>
<evidence type="ECO:0000256" key="4">
    <source>
        <dbReference type="ARBA" id="ARBA00022777"/>
    </source>
</evidence>
<protein>
    <submittedName>
        <fullName evidence="14">Uncharacterized protein</fullName>
    </submittedName>
</protein>
<feature type="compositionally biased region" description="Polar residues" evidence="11">
    <location>
        <begin position="608"/>
        <end position="618"/>
    </location>
</feature>
<feature type="binding site" evidence="7">
    <location>
        <begin position="187"/>
        <end position="188"/>
    </location>
    <ligand>
        <name>ATP</name>
        <dbReference type="ChEBI" id="CHEBI:30616"/>
    </ligand>
</feature>
<dbReference type="SMART" id="SM00222">
    <property type="entry name" value="Sec7"/>
    <property type="match status" value="1"/>
</dbReference>
<evidence type="ECO:0000256" key="9">
    <source>
        <dbReference type="PROSITE-ProRule" id="PRU00117"/>
    </source>
</evidence>
<dbReference type="InterPro" id="IPR004087">
    <property type="entry name" value="KH_dom"/>
</dbReference>
<dbReference type="InterPro" id="IPR017441">
    <property type="entry name" value="Protein_kinase_ATP_BS"/>
</dbReference>
<keyword evidence="4" id="KW-0418">Kinase</keyword>
<feature type="region of interest" description="Disordered" evidence="11">
    <location>
        <begin position="834"/>
        <end position="935"/>
    </location>
</feature>
<dbReference type="SUPFAM" id="SSF54791">
    <property type="entry name" value="Eukaryotic type KH-domain (KH-domain type I)"/>
    <property type="match status" value="2"/>
</dbReference>
<dbReference type="InterPro" id="IPR030616">
    <property type="entry name" value="Aur-like"/>
</dbReference>
<dbReference type="PROSITE" id="PS00108">
    <property type="entry name" value="PROTEIN_KINASE_ST"/>
    <property type="match status" value="1"/>
</dbReference>
<evidence type="ECO:0000313" key="15">
    <source>
        <dbReference type="Proteomes" id="UP000649617"/>
    </source>
</evidence>
<evidence type="ECO:0000256" key="10">
    <source>
        <dbReference type="PROSITE-ProRule" id="PRU10141"/>
    </source>
</evidence>
<dbReference type="InterPro" id="IPR004088">
    <property type="entry name" value="KH_dom_type_1"/>
</dbReference>
<dbReference type="InterPro" id="IPR023394">
    <property type="entry name" value="Sec7_C_sf"/>
</dbReference>
<dbReference type="InterPro" id="IPR000719">
    <property type="entry name" value="Prot_kinase_dom"/>
</dbReference>
<feature type="region of interest" description="Disordered" evidence="11">
    <location>
        <begin position="605"/>
        <end position="626"/>
    </location>
</feature>
<keyword evidence="15" id="KW-1185">Reference proteome</keyword>
<dbReference type="Gene3D" id="3.30.1370.10">
    <property type="entry name" value="K Homology domain, type 1"/>
    <property type="match status" value="2"/>
</dbReference>
<dbReference type="Gene3D" id="1.10.510.10">
    <property type="entry name" value="Transferase(Phosphotransferase) domain 1"/>
    <property type="match status" value="1"/>
</dbReference>
<dbReference type="PROSITE" id="PS00107">
    <property type="entry name" value="PROTEIN_KINASE_ATP"/>
    <property type="match status" value="1"/>
</dbReference>
<feature type="region of interest" description="Disordered" evidence="11">
    <location>
        <begin position="322"/>
        <end position="406"/>
    </location>
</feature>
<dbReference type="PROSITE" id="PS50084">
    <property type="entry name" value="KH_TYPE_1"/>
    <property type="match status" value="2"/>
</dbReference>
<dbReference type="GO" id="GO:0032012">
    <property type="term" value="P:regulation of ARF protein signal transduction"/>
    <property type="evidence" value="ECO:0007669"/>
    <property type="project" value="InterPro"/>
</dbReference>
<dbReference type="PROSITE" id="PS50190">
    <property type="entry name" value="SEC7"/>
    <property type="match status" value="1"/>
</dbReference>
<dbReference type="InterPro" id="IPR000904">
    <property type="entry name" value="Sec7_dom"/>
</dbReference>
<evidence type="ECO:0000259" key="12">
    <source>
        <dbReference type="PROSITE" id="PS50011"/>
    </source>
</evidence>
<dbReference type="PANTHER" id="PTHR24350">
    <property type="entry name" value="SERINE/THREONINE-PROTEIN KINASE IAL-RELATED"/>
    <property type="match status" value="1"/>
</dbReference>
<evidence type="ECO:0000256" key="11">
    <source>
        <dbReference type="SAM" id="MobiDB-lite"/>
    </source>
</evidence>